<dbReference type="EMBL" id="KN818268">
    <property type="protein sequence ID" value="KIL62632.1"/>
    <property type="molecule type" value="Genomic_DNA"/>
</dbReference>
<feature type="domain" description="Helitron helicase-like" evidence="2">
    <location>
        <begin position="386"/>
        <end position="610"/>
    </location>
</feature>
<name>A0A0C2WM46_AMAMK</name>
<evidence type="ECO:0000259" key="2">
    <source>
        <dbReference type="Pfam" id="PF14214"/>
    </source>
</evidence>
<organism evidence="4 5">
    <name type="scientific">Amanita muscaria (strain Koide BX008)</name>
    <dbReference type="NCBI Taxonomy" id="946122"/>
    <lineage>
        <taxon>Eukaryota</taxon>
        <taxon>Fungi</taxon>
        <taxon>Dikarya</taxon>
        <taxon>Basidiomycota</taxon>
        <taxon>Agaricomycotina</taxon>
        <taxon>Agaricomycetes</taxon>
        <taxon>Agaricomycetidae</taxon>
        <taxon>Agaricales</taxon>
        <taxon>Pluteineae</taxon>
        <taxon>Amanitaceae</taxon>
        <taxon>Amanita</taxon>
    </lineage>
</organism>
<dbReference type="Pfam" id="PF14214">
    <property type="entry name" value="Helitron_like_N"/>
    <property type="match status" value="1"/>
</dbReference>
<dbReference type="InParanoid" id="A0A0C2WM46"/>
<evidence type="ECO:0000259" key="3">
    <source>
        <dbReference type="Pfam" id="PF20209"/>
    </source>
</evidence>
<dbReference type="InterPro" id="IPR046700">
    <property type="entry name" value="DUF6570"/>
</dbReference>
<dbReference type="Proteomes" id="UP000054549">
    <property type="component" value="Unassembled WGS sequence"/>
</dbReference>
<dbReference type="STRING" id="946122.A0A0C2WM46"/>
<evidence type="ECO:0000256" key="1">
    <source>
        <dbReference type="SAM" id="MobiDB-lite"/>
    </source>
</evidence>
<reference evidence="4 5" key="1">
    <citation type="submission" date="2014-04" db="EMBL/GenBank/DDBJ databases">
        <title>Evolutionary Origins and Diversification of the Mycorrhizal Mutualists.</title>
        <authorList>
            <consortium name="DOE Joint Genome Institute"/>
            <consortium name="Mycorrhizal Genomics Consortium"/>
            <person name="Kohler A."/>
            <person name="Kuo A."/>
            <person name="Nagy L.G."/>
            <person name="Floudas D."/>
            <person name="Copeland A."/>
            <person name="Barry K.W."/>
            <person name="Cichocki N."/>
            <person name="Veneault-Fourrey C."/>
            <person name="LaButti K."/>
            <person name="Lindquist E.A."/>
            <person name="Lipzen A."/>
            <person name="Lundell T."/>
            <person name="Morin E."/>
            <person name="Murat C."/>
            <person name="Riley R."/>
            <person name="Ohm R."/>
            <person name="Sun H."/>
            <person name="Tunlid A."/>
            <person name="Henrissat B."/>
            <person name="Grigoriev I.V."/>
            <person name="Hibbett D.S."/>
            <person name="Martin F."/>
        </authorList>
    </citation>
    <scope>NUCLEOTIDE SEQUENCE [LARGE SCALE GENOMIC DNA]</scope>
    <source>
        <strain evidence="4 5">Koide BX008</strain>
    </source>
</reference>
<feature type="domain" description="DUF6570" evidence="3">
    <location>
        <begin position="153"/>
        <end position="244"/>
    </location>
</feature>
<feature type="non-terminal residue" evidence="4">
    <location>
        <position position="1"/>
    </location>
</feature>
<evidence type="ECO:0000313" key="4">
    <source>
        <dbReference type="EMBL" id="KIL62632.1"/>
    </source>
</evidence>
<dbReference type="AlphaFoldDB" id="A0A0C2WM46"/>
<accession>A0A0C2WM46</accession>
<protein>
    <submittedName>
        <fullName evidence="4">Uncharacterized protein</fullName>
    </submittedName>
</protein>
<evidence type="ECO:0000313" key="5">
    <source>
        <dbReference type="Proteomes" id="UP000054549"/>
    </source>
</evidence>
<feature type="region of interest" description="Disordered" evidence="1">
    <location>
        <begin position="1"/>
        <end position="46"/>
    </location>
</feature>
<keyword evidence="5" id="KW-1185">Reference proteome</keyword>
<sequence>PQDVQDQLQAVRKGTTRTEHRKRSRQAEETTSPGSEAEKAGDSTVSGWHTLEEEHAKDFLNIPSKEELQQIQTEYLGRTAQSALEEGVCGVCARETRKAELTWHKLDDLPNPSLLNPLKPHKAQVLQGGKLLEPEGITNDGLQTNVGRTDDPSTLQRGMVGNVTSFPLNTRKIIKMIDGQKLPQPIGILPAMIAITFVGAKNLPKNWLKGMLRVRRAKVAMALRWLITNNTLYQKFTLDRERLAQLPEDDVPVELLAVVRQETDVSVLTEEADSYIPGDLEMGDEENRANLAADQELGSVQLAHLGATESAIETQTDRDALVNAVLNLAKEGTYDIRPGQRFVKDFPDRREQADGAPNYSASAFPTLFPYGVGGIESQANIGFIEHIRYCLLLSDRRFRTHHSFPFIMFGIYQKRQALVAARIQVRQRDIDHVSRDIAKVTRADLLAAAAEKEKGLPFSNDRVKKLLYNVKLTSGRILGTDQSRAALRSKIWSTAVFMGPPSIWMTINPADIHDPIAQLFCGEEIDLEQFNDLQGQCANNVVRAQNIANDPYTAAKYFHMMILIILEALFGIRATSRATYCRKGLLGKVSAYTGAVEAQNRASLHLHVLLWLVPGGTVGSPTAAEMREKFQSAEFRETVRNFIQANIHAGVPGLTKTTLATIPRESDIAYSQPPNPTAPNFEEQFKHRLLRLARNLQVHVCVRGACKRYDIAKGTWTCKRRAPWPESEVAVVNPDGTWCPVRHYGMVNNFHPQLLVFAQCNGDIKLLTNGAETKNITWYIAKYATKAQKHLFNTSALLATALAYHFEDSTYLDDVRARSQLLLFRCFQGLNRHQEQAAPQVISYLMGWDDCFLSHEFVPLY</sequence>
<feature type="non-terminal residue" evidence="4">
    <location>
        <position position="861"/>
    </location>
</feature>
<dbReference type="InterPro" id="IPR025476">
    <property type="entry name" value="Helitron_helicase-like"/>
</dbReference>
<gene>
    <name evidence="4" type="ORF">M378DRAFT_58184</name>
</gene>
<proteinExistence type="predicted"/>
<dbReference type="Pfam" id="PF20209">
    <property type="entry name" value="DUF6570"/>
    <property type="match status" value="1"/>
</dbReference>
<dbReference type="HOGENOM" id="CLU_001248_6_1_1"/>
<dbReference type="OrthoDB" id="3257061at2759"/>